<evidence type="ECO:0000256" key="1">
    <source>
        <dbReference type="ARBA" id="ARBA00004127"/>
    </source>
</evidence>
<keyword evidence="4 5" id="KW-0472">Membrane</keyword>
<dbReference type="EMBL" id="CXWD01000004">
    <property type="protein sequence ID" value="CTQ67319.1"/>
    <property type="molecule type" value="Genomic_DNA"/>
</dbReference>
<organism evidence="6 7">
    <name type="scientific">Roseibium alexandrii</name>
    <dbReference type="NCBI Taxonomy" id="388408"/>
    <lineage>
        <taxon>Bacteria</taxon>
        <taxon>Pseudomonadati</taxon>
        <taxon>Pseudomonadota</taxon>
        <taxon>Alphaproteobacteria</taxon>
        <taxon>Hyphomicrobiales</taxon>
        <taxon>Stappiaceae</taxon>
        <taxon>Roseibium</taxon>
    </lineage>
</organism>
<evidence type="ECO:0008006" key="8">
    <source>
        <dbReference type="Google" id="ProtNLM"/>
    </source>
</evidence>
<dbReference type="PANTHER" id="PTHR12714">
    <property type="entry name" value="PROTEIN-S ISOPRENYLCYSTEINE O-METHYLTRANSFERASE"/>
    <property type="match status" value="1"/>
</dbReference>
<feature type="transmembrane region" description="Helical" evidence="5">
    <location>
        <begin position="9"/>
        <end position="31"/>
    </location>
</feature>
<comment type="subcellular location">
    <subcellularLocation>
        <location evidence="1">Endomembrane system</location>
        <topology evidence="1">Multi-pass membrane protein</topology>
    </subcellularLocation>
</comment>
<keyword evidence="2 5" id="KW-0812">Transmembrane</keyword>
<dbReference type="Proteomes" id="UP000053235">
    <property type="component" value="Unassembled WGS sequence"/>
</dbReference>
<protein>
    <recommendedName>
        <fullName evidence="8">Protein-S-isoprenylcysteine O-methyltransferase Ste14</fullName>
    </recommendedName>
</protein>
<evidence type="ECO:0000256" key="4">
    <source>
        <dbReference type="ARBA" id="ARBA00023136"/>
    </source>
</evidence>
<dbReference type="STRING" id="388408.LAX5112_01327"/>
<keyword evidence="3 5" id="KW-1133">Transmembrane helix</keyword>
<dbReference type="AlphaFoldDB" id="A0A0M6ZX40"/>
<evidence type="ECO:0000256" key="3">
    <source>
        <dbReference type="ARBA" id="ARBA00022989"/>
    </source>
</evidence>
<gene>
    <name evidence="6" type="ORF">LAX5112_01327</name>
</gene>
<dbReference type="GO" id="GO:0012505">
    <property type="term" value="C:endomembrane system"/>
    <property type="evidence" value="ECO:0007669"/>
    <property type="project" value="UniProtKB-SubCell"/>
</dbReference>
<proteinExistence type="predicted"/>
<feature type="transmembrane region" description="Helical" evidence="5">
    <location>
        <begin position="89"/>
        <end position="118"/>
    </location>
</feature>
<evidence type="ECO:0000313" key="6">
    <source>
        <dbReference type="EMBL" id="CTQ67319.1"/>
    </source>
</evidence>
<evidence type="ECO:0000256" key="2">
    <source>
        <dbReference type="ARBA" id="ARBA00022692"/>
    </source>
</evidence>
<sequence length="150" mass="16775">MELKVPPPIVFLVCLGLLYAGHIVLPFASVAPPFNTPIALIIILIGGLLGAQAVLAFIKAKTTVHPMHPEEASALVTSGFYRISRNPMYLGLLLFLLAAGIYWGTLTLIVVGPLFIWYMTEFQIKPEETRLADKFGEDYRDYLTKVRRWI</sequence>
<dbReference type="InterPro" id="IPR007318">
    <property type="entry name" value="Phopholipid_MeTrfase"/>
</dbReference>
<dbReference type="Pfam" id="PF04191">
    <property type="entry name" value="PEMT"/>
    <property type="match status" value="1"/>
</dbReference>
<reference evidence="7" key="1">
    <citation type="submission" date="2015-07" db="EMBL/GenBank/DDBJ databases">
        <authorList>
            <person name="Rodrigo-Torres Lidia"/>
            <person name="Arahal R.David."/>
        </authorList>
    </citation>
    <scope>NUCLEOTIDE SEQUENCE [LARGE SCALE GENOMIC DNA]</scope>
    <source>
        <strain evidence="7">CECT 5112</strain>
    </source>
</reference>
<evidence type="ECO:0000313" key="7">
    <source>
        <dbReference type="Proteomes" id="UP000053235"/>
    </source>
</evidence>
<dbReference type="PANTHER" id="PTHR12714:SF24">
    <property type="entry name" value="SLR1182 PROTEIN"/>
    <property type="match status" value="1"/>
</dbReference>
<dbReference type="GO" id="GO:0016740">
    <property type="term" value="F:transferase activity"/>
    <property type="evidence" value="ECO:0007669"/>
    <property type="project" value="UniProtKB-ARBA"/>
</dbReference>
<keyword evidence="7" id="KW-1185">Reference proteome</keyword>
<name>A0A0M6ZX40_9HYPH</name>
<evidence type="ECO:0000256" key="5">
    <source>
        <dbReference type="SAM" id="Phobius"/>
    </source>
</evidence>
<accession>A0A0M6ZX40</accession>
<feature type="transmembrane region" description="Helical" evidence="5">
    <location>
        <begin position="37"/>
        <end position="58"/>
    </location>
</feature>
<dbReference type="Gene3D" id="1.20.120.1630">
    <property type="match status" value="1"/>
</dbReference>